<feature type="transmembrane region" description="Helical" evidence="6">
    <location>
        <begin position="277"/>
        <end position="294"/>
    </location>
</feature>
<organism evidence="7">
    <name type="scientific">Bionectria ochroleuca</name>
    <name type="common">Gliocladium roseum</name>
    <dbReference type="NCBI Taxonomy" id="29856"/>
    <lineage>
        <taxon>Eukaryota</taxon>
        <taxon>Fungi</taxon>
        <taxon>Dikarya</taxon>
        <taxon>Ascomycota</taxon>
        <taxon>Pezizomycotina</taxon>
        <taxon>Sordariomycetes</taxon>
        <taxon>Hypocreomycetidae</taxon>
        <taxon>Hypocreales</taxon>
        <taxon>Bionectriaceae</taxon>
        <taxon>Clonostachys</taxon>
    </lineage>
</organism>
<evidence type="ECO:0000313" key="7">
    <source>
        <dbReference type="EMBL" id="CEO46544.1"/>
    </source>
</evidence>
<feature type="transmembrane region" description="Helical" evidence="6">
    <location>
        <begin position="239"/>
        <end position="256"/>
    </location>
</feature>
<evidence type="ECO:0000256" key="4">
    <source>
        <dbReference type="ARBA" id="ARBA00023136"/>
    </source>
</evidence>
<feature type="transmembrane region" description="Helical" evidence="6">
    <location>
        <begin position="176"/>
        <end position="194"/>
    </location>
</feature>
<reference evidence="7" key="1">
    <citation type="submission" date="2015-01" db="EMBL/GenBank/DDBJ databases">
        <authorList>
            <person name="Durling Mikael"/>
        </authorList>
    </citation>
    <scope>NUCLEOTIDE SEQUENCE</scope>
</reference>
<evidence type="ECO:0000256" key="5">
    <source>
        <dbReference type="PIRSR" id="PIRSR604254-1"/>
    </source>
</evidence>
<feature type="binding site" evidence="5">
    <location>
        <position position="129"/>
    </location>
    <ligand>
        <name>Zn(2+)</name>
        <dbReference type="ChEBI" id="CHEBI:29105"/>
    </ligand>
</feature>
<feature type="transmembrane region" description="Helical" evidence="6">
    <location>
        <begin position="206"/>
        <end position="227"/>
    </location>
</feature>
<gene>
    <name evidence="7" type="ORF">BN869_000002599_1</name>
</gene>
<dbReference type="InterPro" id="IPR004254">
    <property type="entry name" value="AdipoR/HlyIII-related"/>
</dbReference>
<evidence type="ECO:0000256" key="1">
    <source>
        <dbReference type="ARBA" id="ARBA00004141"/>
    </source>
</evidence>
<dbReference type="GO" id="GO:0046872">
    <property type="term" value="F:metal ion binding"/>
    <property type="evidence" value="ECO:0007669"/>
    <property type="project" value="UniProtKB-KW"/>
</dbReference>
<keyword evidence="5" id="KW-0479">Metal-binding</keyword>
<keyword evidence="3 6" id="KW-1133">Transmembrane helix</keyword>
<proteinExistence type="predicted"/>
<dbReference type="GO" id="GO:0038023">
    <property type="term" value="F:signaling receptor activity"/>
    <property type="evidence" value="ECO:0007669"/>
    <property type="project" value="TreeGrafter"/>
</dbReference>
<dbReference type="AlphaFoldDB" id="A0A0B7JNH4"/>
<feature type="transmembrane region" description="Helical" evidence="6">
    <location>
        <begin position="109"/>
        <end position="131"/>
    </location>
</feature>
<keyword evidence="2 6" id="KW-0812">Transmembrane</keyword>
<name>A0A0B7JNH4_BIOOC</name>
<protein>
    <submittedName>
        <fullName evidence="7">Uncharacterized protein</fullName>
    </submittedName>
</protein>
<dbReference type="EMBL" id="CDPU01000005">
    <property type="protein sequence ID" value="CEO46544.1"/>
    <property type="molecule type" value="Genomic_DNA"/>
</dbReference>
<evidence type="ECO:0000256" key="6">
    <source>
        <dbReference type="SAM" id="Phobius"/>
    </source>
</evidence>
<feature type="transmembrane region" description="Helical" evidence="6">
    <location>
        <begin position="75"/>
        <end position="97"/>
    </location>
</feature>
<dbReference type="PANTHER" id="PTHR20855">
    <property type="entry name" value="ADIPOR/PROGESTIN RECEPTOR-RELATED"/>
    <property type="match status" value="1"/>
</dbReference>
<dbReference type="GO" id="GO:0016020">
    <property type="term" value="C:membrane"/>
    <property type="evidence" value="ECO:0007669"/>
    <property type="project" value="UniProtKB-SubCell"/>
</dbReference>
<comment type="subcellular location">
    <subcellularLocation>
        <location evidence="1">Membrane</location>
        <topology evidence="1">Multi-pass membrane protein</topology>
    </subcellularLocation>
</comment>
<feature type="binding site" evidence="5">
    <location>
        <position position="275"/>
    </location>
    <ligand>
        <name>Zn(2+)</name>
        <dbReference type="ChEBI" id="CHEBI:29105"/>
    </ligand>
</feature>
<sequence length="306" mass="35020">MTVRRRKPGTSSRNAGKHGMRHYFDSYPPRLLSVTEIPSWYSNNSFVRSGYRPVTQSVSRCVQSLAYLHNETVNIYTHLVPALVSLAASFFFHAFFLSNYPKAIWQDEVIFQIYLTTTIFCFGISSVYHTLVCHSEGYAIAWVRLDLIAIVFQIIGSVVSGLYMGFYCEPTLQKTYWVMIVVLGTFSGAVNVLTDLDSTKWRLLRLLTLVATGFSALAPIIHAATMFPYWQLDKQTGLRFYYAEGVAMVSGVYFYATHFPESRWPERFHICGTSHQIFHCFVVIGAGLHFYGLLDAYHWNYHNARC</sequence>
<evidence type="ECO:0000256" key="2">
    <source>
        <dbReference type="ARBA" id="ARBA00022692"/>
    </source>
</evidence>
<dbReference type="GO" id="GO:0006882">
    <property type="term" value="P:intracellular zinc ion homeostasis"/>
    <property type="evidence" value="ECO:0007669"/>
    <property type="project" value="TreeGrafter"/>
</dbReference>
<accession>A0A0B7JNH4</accession>
<feature type="binding site" evidence="5">
    <location>
        <position position="279"/>
    </location>
    <ligand>
        <name>Zn(2+)</name>
        <dbReference type="ChEBI" id="CHEBI:29105"/>
    </ligand>
</feature>
<dbReference type="Pfam" id="PF03006">
    <property type="entry name" value="HlyIII"/>
    <property type="match status" value="1"/>
</dbReference>
<evidence type="ECO:0000256" key="3">
    <source>
        <dbReference type="ARBA" id="ARBA00022989"/>
    </source>
</evidence>
<keyword evidence="4 6" id="KW-0472">Membrane</keyword>
<keyword evidence="5" id="KW-0862">Zinc</keyword>
<dbReference type="PANTHER" id="PTHR20855:SF130">
    <property type="entry name" value="HAEMOLYSIN-III FAMILY PROTEIN"/>
    <property type="match status" value="1"/>
</dbReference>
<feature type="transmembrane region" description="Helical" evidence="6">
    <location>
        <begin position="143"/>
        <end position="164"/>
    </location>
</feature>